<dbReference type="AlphaFoldDB" id="A0A1X0NY46"/>
<dbReference type="InterPro" id="IPR007262">
    <property type="entry name" value="Vps55/LEPROT"/>
</dbReference>
<dbReference type="OrthoDB" id="250913at2759"/>
<evidence type="ECO:0000256" key="4">
    <source>
        <dbReference type="ARBA" id="ARBA00022989"/>
    </source>
</evidence>
<evidence type="ECO:0000313" key="7">
    <source>
        <dbReference type="EMBL" id="ORC89626.1"/>
    </source>
</evidence>
<dbReference type="Pfam" id="PF04133">
    <property type="entry name" value="Vps55"/>
    <property type="match status" value="1"/>
</dbReference>
<accession>A0A1X0NY46</accession>
<sequence>MSTLRALVFAAALLVLSVLFAILACTVVVDRNARPLLPLMFSLLTPLPLVLCGRSHGSFVEESLLDVVGLFLGGALAVAGPALSCVLYHTGSIVFGAFILSIASEAFLAATACVLVFASPSESSDEYDL</sequence>
<comment type="subcellular location">
    <subcellularLocation>
        <location evidence="1">Membrane</location>
        <topology evidence="1">Multi-pass membrane protein</topology>
    </subcellularLocation>
</comment>
<gene>
    <name evidence="7" type="ORF">TM35_000111600</name>
</gene>
<feature type="transmembrane region" description="Helical" evidence="6">
    <location>
        <begin position="68"/>
        <end position="88"/>
    </location>
</feature>
<comment type="caution">
    <text evidence="7">The sequence shown here is derived from an EMBL/GenBank/DDBJ whole genome shotgun (WGS) entry which is preliminary data.</text>
</comment>
<dbReference type="VEuPathDB" id="TriTrypDB:TM35_000111600"/>
<dbReference type="RefSeq" id="XP_028883692.1">
    <property type="nucleotide sequence ID" value="XM_029024869.1"/>
</dbReference>
<keyword evidence="8" id="KW-1185">Reference proteome</keyword>
<organism evidence="7 8">
    <name type="scientific">Trypanosoma theileri</name>
    <dbReference type="NCBI Taxonomy" id="67003"/>
    <lineage>
        <taxon>Eukaryota</taxon>
        <taxon>Discoba</taxon>
        <taxon>Euglenozoa</taxon>
        <taxon>Kinetoplastea</taxon>
        <taxon>Metakinetoplastina</taxon>
        <taxon>Trypanosomatida</taxon>
        <taxon>Trypanosomatidae</taxon>
        <taxon>Trypanosoma</taxon>
    </lineage>
</organism>
<evidence type="ECO:0000256" key="1">
    <source>
        <dbReference type="ARBA" id="ARBA00004141"/>
    </source>
</evidence>
<evidence type="ECO:0000256" key="6">
    <source>
        <dbReference type="SAM" id="Phobius"/>
    </source>
</evidence>
<dbReference type="GO" id="GO:0016020">
    <property type="term" value="C:membrane"/>
    <property type="evidence" value="ECO:0007669"/>
    <property type="project" value="UniProtKB-SubCell"/>
</dbReference>
<dbReference type="PANTHER" id="PTHR12050">
    <property type="entry name" value="LEPTIN RECEPTOR-RELATED"/>
    <property type="match status" value="1"/>
</dbReference>
<dbReference type="PROSITE" id="PS51257">
    <property type="entry name" value="PROKAR_LIPOPROTEIN"/>
    <property type="match status" value="1"/>
</dbReference>
<dbReference type="GeneID" id="39984649"/>
<dbReference type="GO" id="GO:0032511">
    <property type="term" value="P:late endosome to vacuole transport via multivesicular body sorting pathway"/>
    <property type="evidence" value="ECO:0007669"/>
    <property type="project" value="TreeGrafter"/>
</dbReference>
<comment type="similarity">
    <text evidence="2">Belongs to the OB-RGRP/VPS55 family.</text>
</comment>
<dbReference type="PANTHER" id="PTHR12050:SF0">
    <property type="entry name" value="RH04491P"/>
    <property type="match status" value="1"/>
</dbReference>
<keyword evidence="3 6" id="KW-0812">Transmembrane</keyword>
<dbReference type="EMBL" id="NBCO01000011">
    <property type="protein sequence ID" value="ORC89626.1"/>
    <property type="molecule type" value="Genomic_DNA"/>
</dbReference>
<evidence type="ECO:0000256" key="5">
    <source>
        <dbReference type="ARBA" id="ARBA00023136"/>
    </source>
</evidence>
<evidence type="ECO:0008006" key="9">
    <source>
        <dbReference type="Google" id="ProtNLM"/>
    </source>
</evidence>
<dbReference type="GO" id="GO:0005768">
    <property type="term" value="C:endosome"/>
    <property type="evidence" value="ECO:0007669"/>
    <property type="project" value="TreeGrafter"/>
</dbReference>
<evidence type="ECO:0000313" key="8">
    <source>
        <dbReference type="Proteomes" id="UP000192257"/>
    </source>
</evidence>
<feature type="transmembrane region" description="Helical" evidence="6">
    <location>
        <begin position="6"/>
        <end position="29"/>
    </location>
</feature>
<proteinExistence type="inferred from homology"/>
<name>A0A1X0NY46_9TRYP</name>
<dbReference type="Proteomes" id="UP000192257">
    <property type="component" value="Unassembled WGS sequence"/>
</dbReference>
<keyword evidence="5 6" id="KW-0472">Membrane</keyword>
<protein>
    <recommendedName>
        <fullName evidence="9">Vacuolar protein sorting 55</fullName>
    </recommendedName>
</protein>
<reference evidence="7 8" key="1">
    <citation type="submission" date="2017-03" db="EMBL/GenBank/DDBJ databases">
        <title>An alternative strategy for trypanosome survival in the mammalian bloodstream revealed through genome and transcriptome analysis of the ubiquitous bovine parasite Trypanosoma (Megatrypanum) theileri.</title>
        <authorList>
            <person name="Kelly S."/>
            <person name="Ivens A."/>
            <person name="Mott A."/>
            <person name="O'Neill E."/>
            <person name="Emms D."/>
            <person name="Macleod O."/>
            <person name="Voorheis P."/>
            <person name="Matthews J."/>
            <person name="Matthews K."/>
            <person name="Carrington M."/>
        </authorList>
    </citation>
    <scope>NUCLEOTIDE SEQUENCE [LARGE SCALE GENOMIC DNA]</scope>
    <source>
        <strain evidence="7">Edinburgh</strain>
    </source>
</reference>
<evidence type="ECO:0000256" key="3">
    <source>
        <dbReference type="ARBA" id="ARBA00022692"/>
    </source>
</evidence>
<evidence type="ECO:0000256" key="2">
    <source>
        <dbReference type="ARBA" id="ARBA00005645"/>
    </source>
</evidence>
<feature type="transmembrane region" description="Helical" evidence="6">
    <location>
        <begin position="95"/>
        <end position="119"/>
    </location>
</feature>
<keyword evidence="4 6" id="KW-1133">Transmembrane helix</keyword>